<organism evidence="2 3">
    <name type="scientific">Prevotella communis</name>
    <dbReference type="NCBI Taxonomy" id="2913614"/>
    <lineage>
        <taxon>Bacteria</taxon>
        <taxon>Pseudomonadati</taxon>
        <taxon>Bacteroidota</taxon>
        <taxon>Bacteroidia</taxon>
        <taxon>Bacteroidales</taxon>
        <taxon>Prevotellaceae</taxon>
        <taxon>Prevotella</taxon>
    </lineage>
</organism>
<protein>
    <submittedName>
        <fullName evidence="2">Uncharacterized protein</fullName>
    </submittedName>
</protein>
<dbReference type="EMBL" id="FNIW01000010">
    <property type="protein sequence ID" value="SDO11354.1"/>
    <property type="molecule type" value="Genomic_DNA"/>
</dbReference>
<keyword evidence="1" id="KW-1133">Transmembrane helix</keyword>
<evidence type="ECO:0000256" key="1">
    <source>
        <dbReference type="SAM" id="Phobius"/>
    </source>
</evidence>
<feature type="transmembrane region" description="Helical" evidence="1">
    <location>
        <begin position="81"/>
        <end position="99"/>
    </location>
</feature>
<comment type="caution">
    <text evidence="2">The sequence shown here is derived from an EMBL/GenBank/DDBJ whole genome shotgun (WGS) entry which is preliminary data.</text>
</comment>
<dbReference type="RefSeq" id="WP_091853477.1">
    <property type="nucleotide sequence ID" value="NZ_FNIW01000010.1"/>
</dbReference>
<evidence type="ECO:0000313" key="2">
    <source>
        <dbReference type="EMBL" id="SDO11354.1"/>
    </source>
</evidence>
<name>A0A1H0GX39_9BACT</name>
<reference evidence="3" key="1">
    <citation type="submission" date="2016-10" db="EMBL/GenBank/DDBJ databases">
        <authorList>
            <person name="de Groot N.N."/>
        </authorList>
    </citation>
    <scope>NUCLEOTIDE SEQUENCE [LARGE SCALE GENOMIC DNA]</scope>
    <source>
        <strain evidence="3">BP1-145</strain>
    </source>
</reference>
<keyword evidence="1" id="KW-0812">Transmembrane</keyword>
<feature type="transmembrane region" description="Helical" evidence="1">
    <location>
        <begin position="111"/>
        <end position="130"/>
    </location>
</feature>
<evidence type="ECO:0000313" key="3">
    <source>
        <dbReference type="Proteomes" id="UP000199134"/>
    </source>
</evidence>
<proteinExistence type="predicted"/>
<gene>
    <name evidence="2" type="ORF">SAMN04487900_11013</name>
</gene>
<dbReference type="Proteomes" id="UP000199134">
    <property type="component" value="Unassembled WGS sequence"/>
</dbReference>
<accession>A0A1H0GX39</accession>
<keyword evidence="1" id="KW-0472">Membrane</keyword>
<dbReference type="OrthoDB" id="1097736at2"/>
<sequence length="178" mass="20352">MTKTTNSLGAGAMWLTFGNEALQAIHDCRWQIVCCVFMLIFDFWWAYSENKHHLKHAQTEKEKKKYEWRTSLAVRRTCVKFVDYLTFLLVGVVIGLAITEPYELADHVQTAAAGILIGCGCDAVSAWGHICTVHGWKFRPSDAWKFLKRFAVALIKKKSEDVGEALEETFDKEQNMED</sequence>
<dbReference type="AlphaFoldDB" id="A0A1H0GX39"/>